<dbReference type="EMBL" id="JAPEVG010000066">
    <property type="protein sequence ID" value="KAJ8488209.1"/>
    <property type="molecule type" value="Genomic_DNA"/>
</dbReference>
<keyword evidence="3" id="KW-1185">Reference proteome</keyword>
<reference evidence="2" key="1">
    <citation type="submission" date="2022-11" db="EMBL/GenBank/DDBJ databases">
        <title>Genome Sequence of Cubamyces cubensis.</title>
        <authorList>
            <person name="Buettner E."/>
        </authorList>
    </citation>
    <scope>NUCLEOTIDE SEQUENCE</scope>
    <source>
        <strain evidence="2">MPL-01</strain>
    </source>
</reference>
<feature type="transmembrane region" description="Helical" evidence="1">
    <location>
        <begin position="46"/>
        <end position="70"/>
    </location>
</feature>
<sequence>MSPNVEYTALPRKSSSEKNVFYEPLLKNEVESSTRHHDAGAGANRVLFWSTIGVGLTTAVSLLLSIFALVRSHSSSSVVQLSRRPNPYVYLDTILINTTRPIPSINNFPQVVLQVHNADSSRRMHESDRQRPTAFGTVYPDDRRIFVTDTMSTVAQFRNLDYAMESCVLFMSLPAVSATYDPEITLTPDSVIDVWILDESVELAQDMRGSLDRAAARRELLATLAFPASGAAQTKEFLCPSRAFTTLELTCSPKAASGCHVDFWQDRRGKPISGVYIVQSSTPIPRKSFQDPWESW</sequence>
<evidence type="ECO:0000256" key="1">
    <source>
        <dbReference type="SAM" id="Phobius"/>
    </source>
</evidence>
<evidence type="ECO:0000313" key="3">
    <source>
        <dbReference type="Proteomes" id="UP001215151"/>
    </source>
</evidence>
<keyword evidence="1" id="KW-0472">Membrane</keyword>
<name>A0AAD7XD83_9APHY</name>
<organism evidence="2 3">
    <name type="scientific">Trametes cubensis</name>
    <dbReference type="NCBI Taxonomy" id="1111947"/>
    <lineage>
        <taxon>Eukaryota</taxon>
        <taxon>Fungi</taxon>
        <taxon>Dikarya</taxon>
        <taxon>Basidiomycota</taxon>
        <taxon>Agaricomycotina</taxon>
        <taxon>Agaricomycetes</taxon>
        <taxon>Polyporales</taxon>
        <taxon>Polyporaceae</taxon>
        <taxon>Trametes</taxon>
    </lineage>
</organism>
<accession>A0AAD7XD83</accession>
<keyword evidence="1" id="KW-1133">Transmembrane helix</keyword>
<keyword evidence="1" id="KW-0812">Transmembrane</keyword>
<proteinExistence type="predicted"/>
<evidence type="ECO:0000313" key="2">
    <source>
        <dbReference type="EMBL" id="KAJ8488209.1"/>
    </source>
</evidence>
<gene>
    <name evidence="2" type="ORF">ONZ51_g3697</name>
</gene>
<comment type="caution">
    <text evidence="2">The sequence shown here is derived from an EMBL/GenBank/DDBJ whole genome shotgun (WGS) entry which is preliminary data.</text>
</comment>
<dbReference type="AlphaFoldDB" id="A0AAD7XD83"/>
<protein>
    <recommendedName>
        <fullName evidence="4">Ubiquitin 3 binding protein But2 C-terminal domain-containing protein</fullName>
    </recommendedName>
</protein>
<evidence type="ECO:0008006" key="4">
    <source>
        <dbReference type="Google" id="ProtNLM"/>
    </source>
</evidence>
<dbReference type="Proteomes" id="UP001215151">
    <property type="component" value="Unassembled WGS sequence"/>
</dbReference>